<dbReference type="EMBL" id="JAAGMP010001619">
    <property type="protein sequence ID" value="NEC23709.1"/>
    <property type="molecule type" value="Genomic_DNA"/>
</dbReference>
<gene>
    <name evidence="2" type="ORF">G3I50_36475</name>
</gene>
<feature type="non-terminal residue" evidence="2">
    <location>
        <position position="75"/>
    </location>
</feature>
<dbReference type="AlphaFoldDB" id="A0A7K3S8Q8"/>
<sequence length="75" mass="7854">MTNTTTSPSPSVPPSPERALGPAQHGMWITEQVLRPGSAHHLAVTARFAVPPDPAALDAGCARLLARHPVLASRL</sequence>
<organism evidence="2 3">
    <name type="scientific">Streptomyces parvus</name>
    <dbReference type="NCBI Taxonomy" id="66428"/>
    <lineage>
        <taxon>Bacteria</taxon>
        <taxon>Bacillati</taxon>
        <taxon>Actinomycetota</taxon>
        <taxon>Actinomycetes</taxon>
        <taxon>Kitasatosporales</taxon>
        <taxon>Streptomycetaceae</taxon>
        <taxon>Streptomyces</taxon>
    </lineage>
</organism>
<comment type="caution">
    <text evidence="2">The sequence shown here is derived from an EMBL/GenBank/DDBJ whole genome shotgun (WGS) entry which is preliminary data.</text>
</comment>
<protein>
    <recommendedName>
        <fullName evidence="4">Condensation domain-containing protein</fullName>
    </recommendedName>
</protein>
<evidence type="ECO:0000256" key="1">
    <source>
        <dbReference type="SAM" id="MobiDB-lite"/>
    </source>
</evidence>
<reference evidence="2 3" key="1">
    <citation type="submission" date="2020-01" db="EMBL/GenBank/DDBJ databases">
        <title>Insect and environment-associated Actinomycetes.</title>
        <authorList>
            <person name="Currrie C."/>
            <person name="Chevrette M."/>
            <person name="Carlson C."/>
            <person name="Stubbendieck R."/>
            <person name="Wendt-Pienkowski E."/>
        </authorList>
    </citation>
    <scope>NUCLEOTIDE SEQUENCE [LARGE SCALE GENOMIC DNA]</scope>
    <source>
        <strain evidence="2 3">SID7590</strain>
    </source>
</reference>
<dbReference type="Gene3D" id="3.30.559.10">
    <property type="entry name" value="Chloramphenicol acetyltransferase-like domain"/>
    <property type="match status" value="1"/>
</dbReference>
<evidence type="ECO:0000313" key="2">
    <source>
        <dbReference type="EMBL" id="NEC23709.1"/>
    </source>
</evidence>
<dbReference type="Proteomes" id="UP000469670">
    <property type="component" value="Unassembled WGS sequence"/>
</dbReference>
<evidence type="ECO:0008006" key="4">
    <source>
        <dbReference type="Google" id="ProtNLM"/>
    </source>
</evidence>
<proteinExistence type="predicted"/>
<dbReference type="RefSeq" id="WP_164207998.1">
    <property type="nucleotide sequence ID" value="NZ_JAAGMP010001619.1"/>
</dbReference>
<dbReference type="SUPFAM" id="SSF52777">
    <property type="entry name" value="CoA-dependent acyltransferases"/>
    <property type="match status" value="1"/>
</dbReference>
<name>A0A7K3S8Q8_9ACTN</name>
<evidence type="ECO:0000313" key="3">
    <source>
        <dbReference type="Proteomes" id="UP000469670"/>
    </source>
</evidence>
<feature type="region of interest" description="Disordered" evidence="1">
    <location>
        <begin position="1"/>
        <end position="25"/>
    </location>
</feature>
<dbReference type="InterPro" id="IPR023213">
    <property type="entry name" value="CAT-like_dom_sf"/>
</dbReference>
<accession>A0A7K3S8Q8</accession>